<feature type="chain" id="PRO_5016263712" description="Dienelactone hydrolase domain-containing protein" evidence="2">
    <location>
        <begin position="23"/>
        <end position="349"/>
    </location>
</feature>
<dbReference type="GO" id="GO:0016787">
    <property type="term" value="F:hydrolase activity"/>
    <property type="evidence" value="ECO:0007669"/>
    <property type="project" value="InterPro"/>
</dbReference>
<feature type="domain" description="Dienelactone hydrolase" evidence="3">
    <location>
        <begin position="95"/>
        <end position="219"/>
    </location>
</feature>
<dbReference type="EMBL" id="CP030840">
    <property type="protein sequence ID" value="AXC09548.1"/>
    <property type="molecule type" value="Genomic_DNA"/>
</dbReference>
<dbReference type="RefSeq" id="WP_114205370.1">
    <property type="nucleotide sequence ID" value="NZ_CP030840.1"/>
</dbReference>
<dbReference type="Proteomes" id="UP000253606">
    <property type="component" value="Chromosome"/>
</dbReference>
<keyword evidence="2" id="KW-0732">Signal</keyword>
<dbReference type="InterPro" id="IPR002925">
    <property type="entry name" value="Dienelactn_hydro"/>
</dbReference>
<protein>
    <recommendedName>
        <fullName evidence="3">Dienelactone hydrolase domain-containing protein</fullName>
    </recommendedName>
</protein>
<dbReference type="PANTHER" id="PTHR47381:SF3">
    <property type="entry name" value="ALPHA_BETA-HYDROLASES SUPERFAMILY PROTEIN"/>
    <property type="match status" value="1"/>
</dbReference>
<organism evidence="4 5">
    <name type="scientific">Acidisarcina polymorpha</name>
    <dbReference type="NCBI Taxonomy" id="2211140"/>
    <lineage>
        <taxon>Bacteria</taxon>
        <taxon>Pseudomonadati</taxon>
        <taxon>Acidobacteriota</taxon>
        <taxon>Terriglobia</taxon>
        <taxon>Terriglobales</taxon>
        <taxon>Acidobacteriaceae</taxon>
        <taxon>Acidisarcina</taxon>
    </lineage>
</organism>
<keyword evidence="5" id="KW-1185">Reference proteome</keyword>
<dbReference type="KEGG" id="abas:ACPOL_0163"/>
<sequence>MLSRKKLFLVFAILLLSNQFQARPQSPAAPLPPTITAPDRPQDTAPSSSSVEDWSKLSLRESDLHPDPPLAGQTDTVPEFTRELLRVQWRSGDPIDLYIVRPAGVAKPPVIVYLYGYPGEAVRFLNSSLCKTVTRNGFAAVSFSSMLTGQRYHDVPMKQWFISDLQRSLVGTTHDVQMVLNYLESRGDFDMTRVGIFGEGSGGTIALLAASVDSRIQAVDVLNPWGDWPTWLAASRVVPDAERGEYLKPDFLKPVVPFDSVTLLPRFTRVPLRLQQSLWDDTKTPAAARQHIASVLPSTAELAQYKSQQEYYEKVGNNGKMLDWMYAHLPPAKPATKSALALQPSPGNP</sequence>
<gene>
    <name evidence="4" type="ORF">ACPOL_0163</name>
</gene>
<evidence type="ECO:0000259" key="3">
    <source>
        <dbReference type="Pfam" id="PF01738"/>
    </source>
</evidence>
<feature type="signal peptide" evidence="2">
    <location>
        <begin position="1"/>
        <end position="22"/>
    </location>
</feature>
<reference evidence="4 5" key="1">
    <citation type="journal article" date="2018" name="Front. Microbiol.">
        <title>Hydrolytic Capabilities as a Key to Environmental Success: Chitinolytic and Cellulolytic Acidobacteria From Acidic Sub-arctic Soils and Boreal Peatlands.</title>
        <authorList>
            <person name="Belova S.E."/>
            <person name="Ravin N.V."/>
            <person name="Pankratov T.A."/>
            <person name="Rakitin A.L."/>
            <person name="Ivanova A.A."/>
            <person name="Beletsky A.V."/>
            <person name="Mardanov A.V."/>
            <person name="Sinninghe Damste J.S."/>
            <person name="Dedysh S.N."/>
        </authorList>
    </citation>
    <scope>NUCLEOTIDE SEQUENCE [LARGE SCALE GENOMIC DNA]</scope>
    <source>
        <strain evidence="4 5">SBC82</strain>
    </source>
</reference>
<dbReference type="PANTHER" id="PTHR47381">
    <property type="entry name" value="ALPHA/BETA-HYDROLASES SUPERFAMILY PROTEIN"/>
    <property type="match status" value="1"/>
</dbReference>
<feature type="region of interest" description="Disordered" evidence="1">
    <location>
        <begin position="23"/>
        <end position="52"/>
    </location>
</feature>
<evidence type="ECO:0000256" key="1">
    <source>
        <dbReference type="SAM" id="MobiDB-lite"/>
    </source>
</evidence>
<dbReference type="OrthoDB" id="108468at2"/>
<dbReference type="InterPro" id="IPR029058">
    <property type="entry name" value="AB_hydrolase_fold"/>
</dbReference>
<dbReference type="Pfam" id="PF01738">
    <property type="entry name" value="DLH"/>
    <property type="match status" value="1"/>
</dbReference>
<name>A0A2Z5FS26_9BACT</name>
<proteinExistence type="predicted"/>
<evidence type="ECO:0000313" key="5">
    <source>
        <dbReference type="Proteomes" id="UP000253606"/>
    </source>
</evidence>
<evidence type="ECO:0000256" key="2">
    <source>
        <dbReference type="SAM" id="SignalP"/>
    </source>
</evidence>
<accession>A0A2Z5FS26</accession>
<dbReference type="AlphaFoldDB" id="A0A2Z5FS26"/>
<evidence type="ECO:0000313" key="4">
    <source>
        <dbReference type="EMBL" id="AXC09548.1"/>
    </source>
</evidence>
<dbReference type="SUPFAM" id="SSF53474">
    <property type="entry name" value="alpha/beta-Hydrolases"/>
    <property type="match status" value="1"/>
</dbReference>
<dbReference type="Gene3D" id="3.40.50.1820">
    <property type="entry name" value="alpha/beta hydrolase"/>
    <property type="match status" value="1"/>
</dbReference>